<protein>
    <submittedName>
        <fullName evidence="1">DUF3348 domain-containing protein</fullName>
    </submittedName>
</protein>
<dbReference type="Pfam" id="PF11828">
    <property type="entry name" value="DUF3348"/>
    <property type="match status" value="1"/>
</dbReference>
<proteinExistence type="predicted"/>
<comment type="caution">
    <text evidence="1">The sequence shown here is derived from an EMBL/GenBank/DDBJ whole genome shotgun (WGS) entry which is preliminary data.</text>
</comment>
<dbReference type="InterPro" id="IPR021783">
    <property type="entry name" value="DUF3348"/>
</dbReference>
<gene>
    <name evidence="1" type="ORF">ACFO3Q_05690</name>
</gene>
<evidence type="ECO:0000313" key="2">
    <source>
        <dbReference type="Proteomes" id="UP001595892"/>
    </source>
</evidence>
<organism evidence="1 2">
    <name type="scientific">Coralloluteibacterium thermophilum</name>
    <dbReference type="NCBI Taxonomy" id="2707049"/>
    <lineage>
        <taxon>Bacteria</taxon>
        <taxon>Pseudomonadati</taxon>
        <taxon>Pseudomonadota</taxon>
        <taxon>Gammaproteobacteria</taxon>
        <taxon>Lysobacterales</taxon>
        <taxon>Lysobacteraceae</taxon>
        <taxon>Coralloluteibacterium</taxon>
    </lineage>
</organism>
<sequence>MANAAERTTVAGPVFIRLLSRLAEPRPSATGPVLAERLGQWIDWSRAVALSTALDGRLPPAATQVPPFDEDEDAACIRTRATLADAIATDPGFAVPPPGAMPEAGTDFAPFRARYLAHQRAMQAATGRLRGRLRDMLGRRSPALARLAEVDAVMEQTLSPREQALLASVPALLGAHFERLRTAAGNGEAASGTAPTAWLDTFRLDMRGVLLAELDVRFSPIEALLAALRTADRTP</sequence>
<dbReference type="Proteomes" id="UP001595892">
    <property type="component" value="Unassembled WGS sequence"/>
</dbReference>
<evidence type="ECO:0000313" key="1">
    <source>
        <dbReference type="EMBL" id="MFC4727658.1"/>
    </source>
</evidence>
<dbReference type="EMBL" id="JBHSGG010000015">
    <property type="protein sequence ID" value="MFC4727658.1"/>
    <property type="molecule type" value="Genomic_DNA"/>
</dbReference>
<accession>A0ABV9NKS2</accession>
<name>A0ABV9NKS2_9GAMM</name>
<reference evidence="2" key="1">
    <citation type="journal article" date="2019" name="Int. J. Syst. Evol. Microbiol.">
        <title>The Global Catalogue of Microorganisms (GCM) 10K type strain sequencing project: providing services to taxonomists for standard genome sequencing and annotation.</title>
        <authorList>
            <consortium name="The Broad Institute Genomics Platform"/>
            <consortium name="The Broad Institute Genome Sequencing Center for Infectious Disease"/>
            <person name="Wu L."/>
            <person name="Ma J."/>
        </authorList>
    </citation>
    <scope>NUCLEOTIDE SEQUENCE [LARGE SCALE GENOMIC DNA]</scope>
    <source>
        <strain evidence="2">CGMCC 1.13574</strain>
    </source>
</reference>
<dbReference type="RefSeq" id="WP_377003670.1">
    <property type="nucleotide sequence ID" value="NZ_JBHSGG010000015.1"/>
</dbReference>
<keyword evidence="2" id="KW-1185">Reference proteome</keyword>